<dbReference type="InterPro" id="IPR002347">
    <property type="entry name" value="SDR_fam"/>
</dbReference>
<dbReference type="GO" id="GO:0004757">
    <property type="term" value="F:sepiapterin reductase (NADP+) activity"/>
    <property type="evidence" value="ECO:0007669"/>
    <property type="project" value="TreeGrafter"/>
</dbReference>
<organism evidence="5 6">
    <name type="scientific">Planococcus maritimus</name>
    <dbReference type="NCBI Taxonomy" id="192421"/>
    <lineage>
        <taxon>Bacteria</taxon>
        <taxon>Bacillati</taxon>
        <taxon>Bacillota</taxon>
        <taxon>Bacilli</taxon>
        <taxon>Bacillales</taxon>
        <taxon>Caryophanaceae</taxon>
        <taxon>Planococcus</taxon>
    </lineage>
</organism>
<dbReference type="SUPFAM" id="SSF51735">
    <property type="entry name" value="NAD(P)-binding Rossmann-fold domains"/>
    <property type="match status" value="1"/>
</dbReference>
<evidence type="ECO:0000256" key="3">
    <source>
        <dbReference type="ARBA" id="ARBA00022857"/>
    </source>
</evidence>
<dbReference type="PRINTS" id="PR00081">
    <property type="entry name" value="GDHRDH"/>
</dbReference>
<keyword evidence="4" id="KW-0560">Oxidoreductase</keyword>
<reference evidence="5 6" key="1">
    <citation type="submission" date="2020-07" db="EMBL/GenBank/DDBJ databases">
        <title>Screening of a cold-adapted Planococcus bacterium producing protease in traditional shrimp paste and protease identification by genome sequencing.</title>
        <authorList>
            <person name="Gao R."/>
            <person name="Leng W."/>
            <person name="Chu Q."/>
            <person name="Wu X."/>
            <person name="Liu H."/>
            <person name="Li X."/>
        </authorList>
    </citation>
    <scope>NUCLEOTIDE SEQUENCE [LARGE SCALE GENOMIC DNA]</scope>
    <source>
        <strain evidence="5 6">XJ11</strain>
    </source>
</reference>
<name>A0A7D7ME91_PLAMR</name>
<evidence type="ECO:0000256" key="4">
    <source>
        <dbReference type="ARBA" id="ARBA00023002"/>
    </source>
</evidence>
<keyword evidence="2" id="KW-0963">Cytoplasm</keyword>
<dbReference type="InterPro" id="IPR036291">
    <property type="entry name" value="NAD(P)-bd_dom_sf"/>
</dbReference>
<dbReference type="InterPro" id="IPR051721">
    <property type="entry name" value="Biopterin_syn/organic_redct"/>
</dbReference>
<evidence type="ECO:0000256" key="2">
    <source>
        <dbReference type="ARBA" id="ARBA00022490"/>
    </source>
</evidence>
<evidence type="ECO:0000313" key="5">
    <source>
        <dbReference type="EMBL" id="QMT16147.1"/>
    </source>
</evidence>
<dbReference type="EMBL" id="CP059540">
    <property type="protein sequence ID" value="QMT16147.1"/>
    <property type="molecule type" value="Genomic_DNA"/>
</dbReference>
<keyword evidence="6" id="KW-1185">Reference proteome</keyword>
<gene>
    <name evidence="5" type="ORF">H1Q58_09115</name>
</gene>
<dbReference type="AlphaFoldDB" id="A0A7D7ME91"/>
<dbReference type="Gene3D" id="3.40.50.720">
    <property type="entry name" value="NAD(P)-binding Rossmann-like Domain"/>
    <property type="match status" value="1"/>
</dbReference>
<dbReference type="GO" id="GO:0006729">
    <property type="term" value="P:tetrahydrobiopterin biosynthetic process"/>
    <property type="evidence" value="ECO:0007669"/>
    <property type="project" value="TreeGrafter"/>
</dbReference>
<dbReference type="KEGG" id="pdec:H1Q58_09115"/>
<evidence type="ECO:0000256" key="1">
    <source>
        <dbReference type="ARBA" id="ARBA00004496"/>
    </source>
</evidence>
<accession>A0A7D7ME91</accession>
<dbReference type="Pfam" id="PF00106">
    <property type="entry name" value="adh_short"/>
    <property type="match status" value="1"/>
</dbReference>
<proteinExistence type="predicted"/>
<sequence length="241" mass="25696">MSVEAFIITGASKGIGLALSKQLAASGHQVIGIARSKPTDWTGALFITHDLTDIDGISQVMAQAVQAISAEAEAVTLVNNAGTVEPIGFAAANESQDIAKSITLNLTAPMSLSSAFLRGTETSNNRRIVNISSGAGRKQVQGWSAYCAGKAGLDHYTTCLDAEYENLRAVSVAPGIIDTGMQERIRESGEEDFPQIEHFRNYKSSGKLSSPEDTASGLIQLMQRADFNELPVLLDLRELPQ</sequence>
<dbReference type="PANTHER" id="PTHR44085">
    <property type="entry name" value="SEPIAPTERIN REDUCTASE"/>
    <property type="match status" value="1"/>
</dbReference>
<evidence type="ECO:0000313" key="6">
    <source>
        <dbReference type="Proteomes" id="UP000514716"/>
    </source>
</evidence>
<comment type="subcellular location">
    <subcellularLocation>
        <location evidence="1">Cytoplasm</location>
    </subcellularLocation>
</comment>
<dbReference type="GO" id="GO:0005737">
    <property type="term" value="C:cytoplasm"/>
    <property type="evidence" value="ECO:0007669"/>
    <property type="project" value="UniProtKB-SubCell"/>
</dbReference>
<dbReference type="Proteomes" id="UP000514716">
    <property type="component" value="Chromosome"/>
</dbReference>
<keyword evidence="3" id="KW-0521">NADP</keyword>
<dbReference type="PANTHER" id="PTHR44085:SF2">
    <property type="entry name" value="SEPIAPTERIN REDUCTASE"/>
    <property type="match status" value="1"/>
</dbReference>
<protein>
    <submittedName>
        <fullName evidence="5">SDR family NAD(P)-dependent oxidoreductase</fullName>
    </submittedName>
</protein>